<dbReference type="HOGENOM" id="CLU_049343_7_1_0"/>
<dbReference type="PANTHER" id="PTHR12128:SF66">
    <property type="entry name" value="4-HYDROXY-2-OXOGLUTARATE ALDOLASE, MITOCHONDRIAL"/>
    <property type="match status" value="1"/>
</dbReference>
<dbReference type="InterPro" id="IPR020625">
    <property type="entry name" value="Schiff_base-form_aldolases_AS"/>
</dbReference>
<dbReference type="PANTHER" id="PTHR12128">
    <property type="entry name" value="DIHYDRODIPICOLINATE SYNTHASE"/>
    <property type="match status" value="1"/>
</dbReference>
<evidence type="ECO:0000256" key="11">
    <source>
        <dbReference type="ARBA" id="ARBA00047836"/>
    </source>
</evidence>
<evidence type="ECO:0000256" key="5">
    <source>
        <dbReference type="ARBA" id="ARBA00022490"/>
    </source>
</evidence>
<reference evidence="16" key="1">
    <citation type="journal article" date="2015" name="PeerJ">
        <title>First genomic representation of candidate bacterial phylum KSB3 points to enhanced environmental sensing as a trigger of wastewater bulking.</title>
        <authorList>
            <person name="Sekiguchi Y."/>
            <person name="Ohashi A."/>
            <person name="Parks D.H."/>
            <person name="Yamauchi T."/>
            <person name="Tyson G.W."/>
            <person name="Hugenholtz P."/>
        </authorList>
    </citation>
    <scope>NUCLEOTIDE SEQUENCE [LARGE SCALE GENOMIC DNA]</scope>
</reference>
<comment type="caution">
    <text evidence="12">Was originally thought to be a dihydrodipicolinate synthase (DHDPS), catalyzing the condensation of (S)-aspartate-beta-semialdehyde [(S)-ASA] and pyruvate to dihydrodipicolinate (DHDP). However, it was shown in E.coli that the product of the enzymatic reaction is not dihydrodipicolinate but in fact (4S)-4-hydroxy-2,3,4,5-tetrahydro-(2S)-dipicolinic acid (HTPA), and that the consecutive dehydration reaction leading to DHDP is not spontaneous but catalyzed by DapB.</text>
</comment>
<name>A0A0S6VSD8_9BACT</name>
<evidence type="ECO:0000256" key="8">
    <source>
        <dbReference type="ARBA" id="ARBA00023154"/>
    </source>
</evidence>
<feature type="binding site" evidence="12 15">
    <location>
        <position position="46"/>
    </location>
    <ligand>
        <name>pyruvate</name>
        <dbReference type="ChEBI" id="CHEBI:15361"/>
    </ligand>
</feature>
<evidence type="ECO:0000256" key="12">
    <source>
        <dbReference type="HAMAP-Rule" id="MF_00418"/>
    </source>
</evidence>
<dbReference type="STRING" id="1499966.U14_01537"/>
<dbReference type="GO" id="GO:0019877">
    <property type="term" value="P:diaminopimelate biosynthetic process"/>
    <property type="evidence" value="ECO:0007669"/>
    <property type="project" value="UniProtKB-UniRule"/>
</dbReference>
<evidence type="ECO:0000256" key="13">
    <source>
        <dbReference type="PIRNR" id="PIRNR001365"/>
    </source>
</evidence>
<dbReference type="SMART" id="SM01130">
    <property type="entry name" value="DHDPS"/>
    <property type="match status" value="1"/>
</dbReference>
<comment type="similarity">
    <text evidence="3 12 13">Belongs to the DapA family.</text>
</comment>
<keyword evidence="5 12" id="KW-0963">Cytoplasm</keyword>
<evidence type="ECO:0000256" key="3">
    <source>
        <dbReference type="ARBA" id="ARBA00007592"/>
    </source>
</evidence>
<keyword evidence="8 12" id="KW-0457">Lysine biosynthesis</keyword>
<dbReference type="EMBL" id="DF820456">
    <property type="protein sequence ID" value="GAK50309.1"/>
    <property type="molecule type" value="Genomic_DNA"/>
</dbReference>
<accession>A0A0S6VSD8</accession>
<evidence type="ECO:0000256" key="1">
    <source>
        <dbReference type="ARBA" id="ARBA00003294"/>
    </source>
</evidence>
<dbReference type="UniPathway" id="UPA00034">
    <property type="reaction ID" value="UER00017"/>
</dbReference>
<keyword evidence="6 12" id="KW-0028">Amino-acid biosynthesis</keyword>
<dbReference type="Pfam" id="PF00701">
    <property type="entry name" value="DHDPS"/>
    <property type="match status" value="1"/>
</dbReference>
<feature type="binding site" evidence="12 15">
    <location>
        <position position="204"/>
    </location>
    <ligand>
        <name>pyruvate</name>
        <dbReference type="ChEBI" id="CHEBI:15361"/>
    </ligand>
</feature>
<feature type="active site" description="Proton donor/acceptor" evidence="12 14">
    <location>
        <position position="134"/>
    </location>
</feature>
<dbReference type="InterPro" id="IPR005263">
    <property type="entry name" value="DapA"/>
</dbReference>
<evidence type="ECO:0000313" key="17">
    <source>
        <dbReference type="Proteomes" id="UP000030700"/>
    </source>
</evidence>
<dbReference type="CDD" id="cd00950">
    <property type="entry name" value="DHDPS"/>
    <property type="match status" value="1"/>
</dbReference>
<evidence type="ECO:0000256" key="9">
    <source>
        <dbReference type="ARBA" id="ARBA00023239"/>
    </source>
</evidence>
<dbReference type="GO" id="GO:0009089">
    <property type="term" value="P:lysine biosynthetic process via diaminopimelate"/>
    <property type="evidence" value="ECO:0007669"/>
    <property type="project" value="UniProtKB-UniRule"/>
</dbReference>
<dbReference type="PIRSF" id="PIRSF001365">
    <property type="entry name" value="DHDPS"/>
    <property type="match status" value="1"/>
</dbReference>
<dbReference type="SUPFAM" id="SSF51569">
    <property type="entry name" value="Aldolase"/>
    <property type="match status" value="1"/>
</dbReference>
<keyword evidence="17" id="KW-1185">Reference proteome</keyword>
<dbReference type="InterPro" id="IPR002220">
    <property type="entry name" value="DapA-like"/>
</dbReference>
<evidence type="ECO:0000256" key="2">
    <source>
        <dbReference type="ARBA" id="ARBA00005120"/>
    </source>
</evidence>
<dbReference type="InterPro" id="IPR013785">
    <property type="entry name" value="Aldolase_TIM"/>
</dbReference>
<dbReference type="PROSITE" id="PS00665">
    <property type="entry name" value="DHDPS_1"/>
    <property type="match status" value="1"/>
</dbReference>
<keyword evidence="10 12" id="KW-0704">Schiff base</keyword>
<evidence type="ECO:0000256" key="14">
    <source>
        <dbReference type="PIRSR" id="PIRSR001365-1"/>
    </source>
</evidence>
<sequence>MGTLQGVYLPIITPFQDDEIDEETYRNLIEQYLLTGISGLIPLGTTGESPTLSNDETERMTELTVSAVNGRLPVYVGVGGNCTKKVLQLLTRVERYAIQGILSVCPYYNRPSQRGIYEHFLRISEATNLSIIIYNIPYRTGVNLENETLLKLAEQRNIIGVKDSCGNLKQTAELIGQKPDGFSVLTGEDALFYTTVTHGGDGGILAAAHLRTAEFVEIFRLLQANDYQAALPRWQALSRFIPLLFQEPNPTPLKYVLHRLGLIPSHETRLPLVEISSELQRRLDNLIDSLA</sequence>
<comment type="subcellular location">
    <subcellularLocation>
        <location evidence="12">Cytoplasm</location>
    </subcellularLocation>
</comment>
<dbReference type="GO" id="GO:0005829">
    <property type="term" value="C:cytosol"/>
    <property type="evidence" value="ECO:0007669"/>
    <property type="project" value="TreeGrafter"/>
</dbReference>
<dbReference type="Gene3D" id="3.20.20.70">
    <property type="entry name" value="Aldolase class I"/>
    <property type="match status" value="1"/>
</dbReference>
<keyword evidence="7 12" id="KW-0220">Diaminopimelate biosynthesis</keyword>
<dbReference type="PRINTS" id="PR00146">
    <property type="entry name" value="DHPICSNTHASE"/>
</dbReference>
<evidence type="ECO:0000256" key="4">
    <source>
        <dbReference type="ARBA" id="ARBA00012086"/>
    </source>
</evidence>
<protein>
    <recommendedName>
        <fullName evidence="4 12">4-hydroxy-tetrahydrodipicolinate synthase</fullName>
        <shortName evidence="12">HTPA synthase</shortName>
        <ecNumber evidence="4 12">4.3.3.7</ecNumber>
    </recommendedName>
</protein>
<comment type="catalytic activity">
    <reaction evidence="11 12">
        <text>L-aspartate 4-semialdehyde + pyruvate = (2S,4S)-4-hydroxy-2,3,4,5-tetrahydrodipicolinate + H2O + H(+)</text>
        <dbReference type="Rhea" id="RHEA:34171"/>
        <dbReference type="ChEBI" id="CHEBI:15361"/>
        <dbReference type="ChEBI" id="CHEBI:15377"/>
        <dbReference type="ChEBI" id="CHEBI:15378"/>
        <dbReference type="ChEBI" id="CHEBI:67139"/>
        <dbReference type="ChEBI" id="CHEBI:537519"/>
        <dbReference type="EC" id="4.3.3.7"/>
    </reaction>
</comment>
<comment type="pathway">
    <text evidence="2 12">Amino-acid biosynthesis; L-lysine biosynthesis via DAP pathway; (S)-tetrahydrodipicolinate from L-aspartate: step 3/4.</text>
</comment>
<proteinExistence type="inferred from homology"/>
<dbReference type="InterPro" id="IPR020624">
    <property type="entry name" value="Schiff_base-form_aldolases_CS"/>
</dbReference>
<dbReference type="PROSITE" id="PS00666">
    <property type="entry name" value="DHDPS_2"/>
    <property type="match status" value="1"/>
</dbReference>
<comment type="subunit">
    <text evidence="12">Homotetramer; dimer of dimers.</text>
</comment>
<evidence type="ECO:0000256" key="6">
    <source>
        <dbReference type="ARBA" id="ARBA00022605"/>
    </source>
</evidence>
<dbReference type="AlphaFoldDB" id="A0A0S6VSD8"/>
<organism evidence="16">
    <name type="scientific">Candidatus Moduliflexus flocculans</name>
    <dbReference type="NCBI Taxonomy" id="1499966"/>
    <lineage>
        <taxon>Bacteria</taxon>
        <taxon>Candidatus Moduliflexota</taxon>
        <taxon>Candidatus Moduliflexia</taxon>
        <taxon>Candidatus Moduliflexales</taxon>
        <taxon>Candidatus Moduliflexaceae</taxon>
    </lineage>
</organism>
<comment type="function">
    <text evidence="1 12">Catalyzes the condensation of (S)-aspartate-beta-semialdehyde [(S)-ASA] and pyruvate to 4-hydroxy-tetrahydrodipicolinate (HTPA).</text>
</comment>
<gene>
    <name evidence="12" type="primary">dapA</name>
    <name evidence="16" type="ORF">U14_01537</name>
</gene>
<dbReference type="Proteomes" id="UP000030700">
    <property type="component" value="Unassembled WGS sequence"/>
</dbReference>
<evidence type="ECO:0000256" key="7">
    <source>
        <dbReference type="ARBA" id="ARBA00022915"/>
    </source>
</evidence>
<dbReference type="HAMAP" id="MF_00418">
    <property type="entry name" value="DapA"/>
    <property type="match status" value="1"/>
</dbReference>
<dbReference type="NCBIfam" id="TIGR00674">
    <property type="entry name" value="dapA"/>
    <property type="match status" value="1"/>
</dbReference>
<dbReference type="EC" id="4.3.3.7" evidence="4 12"/>
<evidence type="ECO:0000313" key="16">
    <source>
        <dbReference type="EMBL" id="GAK50309.1"/>
    </source>
</evidence>
<feature type="site" description="Part of a proton relay during catalysis" evidence="12">
    <location>
        <position position="45"/>
    </location>
</feature>
<dbReference type="GO" id="GO:0008840">
    <property type="term" value="F:4-hydroxy-tetrahydrodipicolinate synthase activity"/>
    <property type="evidence" value="ECO:0007669"/>
    <property type="project" value="UniProtKB-UniRule"/>
</dbReference>
<keyword evidence="9 12" id="KW-0456">Lyase</keyword>
<evidence type="ECO:0000256" key="15">
    <source>
        <dbReference type="PIRSR" id="PIRSR001365-2"/>
    </source>
</evidence>
<feature type="active site" description="Schiff-base intermediate with substrate" evidence="12 14">
    <location>
        <position position="162"/>
    </location>
</feature>
<feature type="site" description="Part of a proton relay during catalysis" evidence="12">
    <location>
        <position position="108"/>
    </location>
</feature>
<evidence type="ECO:0000256" key="10">
    <source>
        <dbReference type="ARBA" id="ARBA00023270"/>
    </source>
</evidence>